<dbReference type="EMBL" id="CP016287">
    <property type="protein sequence ID" value="ANP89675.1"/>
    <property type="molecule type" value="Genomic_DNA"/>
</dbReference>
<dbReference type="SUPFAM" id="SSF53822">
    <property type="entry name" value="Periplasmic binding protein-like I"/>
    <property type="match status" value="1"/>
</dbReference>
<protein>
    <submittedName>
        <fullName evidence="5">ABC transporter substrate-binding protein</fullName>
    </submittedName>
</protein>
<dbReference type="AlphaFoldDB" id="A0A1B1CIT4"/>
<evidence type="ECO:0000256" key="1">
    <source>
        <dbReference type="ARBA" id="ARBA00010062"/>
    </source>
</evidence>
<evidence type="ECO:0000256" key="2">
    <source>
        <dbReference type="ARBA" id="ARBA00022729"/>
    </source>
</evidence>
<feature type="domain" description="Leucine-binding protein" evidence="4">
    <location>
        <begin position="45"/>
        <end position="387"/>
    </location>
</feature>
<dbReference type="RefSeq" id="WP_065283283.1">
    <property type="nucleotide sequence ID" value="NZ_CP016287.1"/>
</dbReference>
<evidence type="ECO:0000256" key="3">
    <source>
        <dbReference type="ARBA" id="ARBA00022970"/>
    </source>
</evidence>
<gene>
    <name evidence="5" type="ORF">BA011_28465</name>
</gene>
<dbReference type="PANTHER" id="PTHR30483:SF6">
    <property type="entry name" value="PERIPLASMIC BINDING PROTEIN OF ABC TRANSPORTER FOR NATURAL AMINO ACIDS"/>
    <property type="match status" value="1"/>
</dbReference>
<dbReference type="GO" id="GO:0006865">
    <property type="term" value="P:amino acid transport"/>
    <property type="evidence" value="ECO:0007669"/>
    <property type="project" value="UniProtKB-KW"/>
</dbReference>
<sequence length="439" mass="46421">MNGIFRNGKFNAASLSRRSFIASTVAGGAALALSGRTAFGQSSDTLKVGFISPRTGPLGGFGETDGYVLELARKALANGLQAGGKTWKVDILDQDTQSDPSRAGQLAKDLINNQAVDLMLAVSTPETINPVADACEAAGIPCLSTVMPWEAWYFGRGAKPGAPSPFKWTYHFGFGVEEFHKAYVSQWNLLETNKKVGVMYPNDADGNAIRTHLAPALSKADFTIVDPGAYETGTTDFTAQIALFRQEGVEIFNSFPIPPDFAAFWRQAAQQGLTQQIKICQIAKTGLFPSDIEALGDLGLNIGSAAYWHKAFPYKSTLTGVSGAELADGYETASGKQWTQQLGASLALLDAGFDALKASTDVKSKEAVAKAISTLKTTTIAGKVDFTSGPVANVSPGPIIGTQWVKAPEGSKFALDYVVTENATDPNVPVGAKLTAYNG</sequence>
<keyword evidence="3" id="KW-0813">Transport</keyword>
<dbReference type="InterPro" id="IPR028082">
    <property type="entry name" value="Peripla_BP_I"/>
</dbReference>
<dbReference type="Pfam" id="PF13458">
    <property type="entry name" value="Peripla_BP_6"/>
    <property type="match status" value="1"/>
</dbReference>
<proteinExistence type="inferred from homology"/>
<keyword evidence="3" id="KW-0029">Amino-acid transport</keyword>
<accession>A0A1B1CIT4</accession>
<evidence type="ECO:0000259" key="4">
    <source>
        <dbReference type="Pfam" id="PF13458"/>
    </source>
</evidence>
<dbReference type="InterPro" id="IPR051010">
    <property type="entry name" value="BCAA_transport"/>
</dbReference>
<dbReference type="OrthoDB" id="6753945at2"/>
<geneLocation type="plasmid" evidence="5 6">
    <name>unnamed1</name>
</geneLocation>
<organism evidence="5 6">
    <name type="scientific">Rhizobium leguminosarum</name>
    <dbReference type="NCBI Taxonomy" id="384"/>
    <lineage>
        <taxon>Bacteria</taxon>
        <taxon>Pseudomonadati</taxon>
        <taxon>Pseudomonadota</taxon>
        <taxon>Alphaproteobacteria</taxon>
        <taxon>Hyphomicrobiales</taxon>
        <taxon>Rhizobiaceae</taxon>
        <taxon>Rhizobium/Agrobacterium group</taxon>
        <taxon>Rhizobium</taxon>
    </lineage>
</organism>
<dbReference type="Proteomes" id="UP000092691">
    <property type="component" value="Plasmid unnamed1"/>
</dbReference>
<dbReference type="InterPro" id="IPR006311">
    <property type="entry name" value="TAT_signal"/>
</dbReference>
<evidence type="ECO:0000313" key="5">
    <source>
        <dbReference type="EMBL" id="ANP89675.1"/>
    </source>
</evidence>
<dbReference type="PANTHER" id="PTHR30483">
    <property type="entry name" value="LEUCINE-SPECIFIC-BINDING PROTEIN"/>
    <property type="match status" value="1"/>
</dbReference>
<name>A0A1B1CIT4_RHILE</name>
<keyword evidence="5" id="KW-0614">Plasmid</keyword>
<dbReference type="Gene3D" id="3.40.50.2300">
    <property type="match status" value="2"/>
</dbReference>
<keyword evidence="2" id="KW-0732">Signal</keyword>
<dbReference type="CDD" id="cd06337">
    <property type="entry name" value="PBP1_ABC_ligand_binding-like"/>
    <property type="match status" value="1"/>
</dbReference>
<evidence type="ECO:0000313" key="6">
    <source>
        <dbReference type="Proteomes" id="UP000092691"/>
    </source>
</evidence>
<comment type="similarity">
    <text evidence="1">Belongs to the leucine-binding protein family.</text>
</comment>
<dbReference type="InterPro" id="IPR028081">
    <property type="entry name" value="Leu-bd"/>
</dbReference>
<reference evidence="5 6" key="1">
    <citation type="submission" date="2016-06" db="EMBL/GenBank/DDBJ databases">
        <title>Microsymbionts genomes from the relict species Vavilovia formosa.</title>
        <authorList>
            <person name="Chirak E."/>
            <person name="Kimeklis A."/>
            <person name="Andronov E."/>
        </authorList>
    </citation>
    <scope>NUCLEOTIDE SEQUENCE [LARGE SCALE GENOMIC DNA]</scope>
    <source>
        <strain evidence="5 6">Vaf10</strain>
        <plasmid evidence="6">Plasmid unnamed1</plasmid>
    </source>
</reference>
<dbReference type="PROSITE" id="PS51318">
    <property type="entry name" value="TAT"/>
    <property type="match status" value="1"/>
</dbReference>